<dbReference type="Pfam" id="PF14244">
    <property type="entry name" value="Retrotran_gag_3"/>
    <property type="match status" value="1"/>
</dbReference>
<dbReference type="SUPFAM" id="SSF53098">
    <property type="entry name" value="Ribonuclease H-like"/>
    <property type="match status" value="1"/>
</dbReference>
<feature type="region of interest" description="Disordered" evidence="1">
    <location>
        <begin position="1"/>
        <end position="20"/>
    </location>
</feature>
<feature type="domain" description="Reverse transcriptase Ty1/copia-type" evidence="2">
    <location>
        <begin position="679"/>
        <end position="919"/>
    </location>
</feature>
<dbReference type="SUPFAM" id="SSF56672">
    <property type="entry name" value="DNA/RNA polymerases"/>
    <property type="match status" value="1"/>
</dbReference>
<evidence type="ECO:0000259" key="2">
    <source>
        <dbReference type="Pfam" id="PF07727"/>
    </source>
</evidence>
<feature type="domain" description="Retroviral polymerase SH3-like" evidence="4">
    <location>
        <begin position="520"/>
        <end position="582"/>
    </location>
</feature>
<name>A0AAE1X7R7_9LAMI</name>
<reference evidence="5" key="1">
    <citation type="submission" date="2020-06" db="EMBL/GenBank/DDBJ databases">
        <authorList>
            <person name="Li T."/>
            <person name="Hu X."/>
            <person name="Zhang T."/>
            <person name="Song X."/>
            <person name="Zhang H."/>
            <person name="Dai N."/>
            <person name="Sheng W."/>
            <person name="Hou X."/>
            <person name="Wei L."/>
        </authorList>
    </citation>
    <scope>NUCLEOTIDE SEQUENCE</scope>
    <source>
        <strain evidence="5">K16</strain>
        <tissue evidence="5">Leaf</tissue>
    </source>
</reference>
<reference evidence="5" key="2">
    <citation type="journal article" date="2024" name="Plant">
        <title>Genomic evolution and insights into agronomic trait innovations of Sesamum species.</title>
        <authorList>
            <person name="Miao H."/>
            <person name="Wang L."/>
            <person name="Qu L."/>
            <person name="Liu H."/>
            <person name="Sun Y."/>
            <person name="Le M."/>
            <person name="Wang Q."/>
            <person name="Wei S."/>
            <person name="Zheng Y."/>
            <person name="Lin W."/>
            <person name="Duan Y."/>
            <person name="Cao H."/>
            <person name="Xiong S."/>
            <person name="Wang X."/>
            <person name="Wei L."/>
            <person name="Li C."/>
            <person name="Ma Q."/>
            <person name="Ju M."/>
            <person name="Zhao R."/>
            <person name="Li G."/>
            <person name="Mu C."/>
            <person name="Tian Q."/>
            <person name="Mei H."/>
            <person name="Zhang T."/>
            <person name="Gao T."/>
            <person name="Zhang H."/>
        </authorList>
    </citation>
    <scope>NUCLEOTIDE SEQUENCE</scope>
    <source>
        <strain evidence="5">K16</strain>
    </source>
</reference>
<sequence length="1183" mass="134334">MATNETSVMLGSGSGAASGTTTVHESEDLKIHTSDFPGMVLVSTPLVGNNYLMWSRSVKVALTAKMKLSFIDGTYLKPIGNVEECKHWIRTDSMVFSWIMNSISKDIAKAFFHAKSARSLWLQLESRYGQANGPMIYNLQREIASISQGNMDVVSYYTKLTMLWDELECVDPTPDCSCSSQRSMADKIASTQLMQFFMGLNDSFDAIRSQILVMDPLPIVDKAYSLVLRVESQRQGQLNIEDITNNAAMMVRNTDFRKAVGAKSYQKKKTYVDKKNLHCDNCNRLGHSRDTCFKLHGFPDWFKDLTEQRKRNVNDSKAFTAVYDDKQVPQQMASAESLSLMMNELLHLMKGKAQTDHTQVHCATMGELQEWVNLQDQKTKRTVAVGKVAGKLYVLNNESFNADVIKKAMWTFMMRHKSQSVTYLENFYRMILTQFDKRIKTVRTDNGLEFVVERKHKHLLQIARALLFQSALPLKFWTEAILTATYLVNRLPTSVLQWRTPYEVLYHRPVDYSVTKVFGCLAFAANVQPHKSKFTKRAHRCVFVGYALGKKGYKLYDLDDEVMFVSRDVVFHEEIFPYKKHTEVATDCPLPIPIPDQDMETLPDFPRRSARTVSKPIWMNDFVCSSLHSVNVITHVAPSHSAFVASLSQLEEPKTYNQARQHSEWREAMNAELKALETNHTWELVPLPPGKTAIGCRWVFKLKLKADGSVDKHKARLVAKGYNQVEGIDYNESFSPVAKAVTVRLFLALAAALDWHIYQFDVNNAFLHGYLEEEIFMEAPDGYPVPDGHVCRLKRSLYGLKQASHQWNQEFTTQIASFGFVQSKNDYCLFTKTSDLGFLVLLLYVDDILVAGTCRELIDDVKYYLDGLFTIKDLGVAKYFLGLEIARSAVGLLVSQTKYIKDIVHDTGLQNARTATTPLPPGIKFTADAGAHLTNPEAYRRLVGRLLYLNFTRPDTSYAAQQLSQFLQHPCQQHWDAVLHLVRYLKGSMNKGLFFPSTNSLTLKAFSDADWASCVDTRRSLIGYCIFLGDALVSWKTKKQNTVSRSTAEAEYRSMGSTVCELSWIMFLLQDFGLTVHTPVPFLCDNQAALHIVANPVFHERTKHLEIDCHIIRDKFKAGLIAPAHVPSKEQLADILLNLWLHLPFCRCCPSWAWLSCLPLQVQLAAGLMKLFIHLTVNQQPQT</sequence>
<organism evidence="5 6">
    <name type="scientific">Sesamum angolense</name>
    <dbReference type="NCBI Taxonomy" id="2727404"/>
    <lineage>
        <taxon>Eukaryota</taxon>
        <taxon>Viridiplantae</taxon>
        <taxon>Streptophyta</taxon>
        <taxon>Embryophyta</taxon>
        <taxon>Tracheophyta</taxon>
        <taxon>Spermatophyta</taxon>
        <taxon>Magnoliopsida</taxon>
        <taxon>eudicotyledons</taxon>
        <taxon>Gunneridae</taxon>
        <taxon>Pentapetalae</taxon>
        <taxon>asterids</taxon>
        <taxon>lamiids</taxon>
        <taxon>Lamiales</taxon>
        <taxon>Pedaliaceae</taxon>
        <taxon>Sesamum</taxon>
    </lineage>
</organism>
<gene>
    <name evidence="5" type="ORF">Sango_0647200</name>
</gene>
<accession>A0AAE1X7R7</accession>
<dbReference type="AlphaFoldDB" id="A0AAE1X7R7"/>
<dbReference type="InterPro" id="IPR043502">
    <property type="entry name" value="DNA/RNA_pol_sf"/>
</dbReference>
<evidence type="ECO:0000256" key="1">
    <source>
        <dbReference type="SAM" id="MobiDB-lite"/>
    </source>
</evidence>
<proteinExistence type="predicted"/>
<comment type="caution">
    <text evidence="5">The sequence shown here is derived from an EMBL/GenBank/DDBJ whole genome shotgun (WGS) entry which is preliminary data.</text>
</comment>
<dbReference type="InterPro" id="IPR057670">
    <property type="entry name" value="SH3_retrovirus"/>
</dbReference>
<dbReference type="GO" id="GO:0003676">
    <property type="term" value="F:nucleic acid binding"/>
    <property type="evidence" value="ECO:0007669"/>
    <property type="project" value="InterPro"/>
</dbReference>
<dbReference type="InterPro" id="IPR013103">
    <property type="entry name" value="RVT_2"/>
</dbReference>
<evidence type="ECO:0000313" key="5">
    <source>
        <dbReference type="EMBL" id="KAK4406407.1"/>
    </source>
</evidence>
<dbReference type="InterPro" id="IPR012337">
    <property type="entry name" value="RNaseH-like_sf"/>
</dbReference>
<dbReference type="Pfam" id="PF07727">
    <property type="entry name" value="RVT_2"/>
    <property type="match status" value="1"/>
</dbReference>
<dbReference type="EMBL" id="JACGWL010000003">
    <property type="protein sequence ID" value="KAK4406407.1"/>
    <property type="molecule type" value="Genomic_DNA"/>
</dbReference>
<feature type="domain" description="Retrotransposon Copia-like N-terminal" evidence="3">
    <location>
        <begin position="32"/>
        <end position="78"/>
    </location>
</feature>
<dbReference type="Proteomes" id="UP001289374">
    <property type="component" value="Unassembled WGS sequence"/>
</dbReference>
<dbReference type="InterPro" id="IPR036397">
    <property type="entry name" value="RNaseH_sf"/>
</dbReference>
<dbReference type="PANTHER" id="PTHR11439:SF465">
    <property type="entry name" value="REVERSE TRANSCRIPTASE TY1_COPIA-TYPE DOMAIN-CONTAINING PROTEIN"/>
    <property type="match status" value="1"/>
</dbReference>
<dbReference type="PANTHER" id="PTHR11439">
    <property type="entry name" value="GAG-POL-RELATED RETROTRANSPOSON"/>
    <property type="match status" value="1"/>
</dbReference>
<evidence type="ECO:0000259" key="3">
    <source>
        <dbReference type="Pfam" id="PF14244"/>
    </source>
</evidence>
<evidence type="ECO:0000259" key="4">
    <source>
        <dbReference type="Pfam" id="PF25597"/>
    </source>
</evidence>
<dbReference type="Gene3D" id="3.30.420.10">
    <property type="entry name" value="Ribonuclease H-like superfamily/Ribonuclease H"/>
    <property type="match status" value="1"/>
</dbReference>
<dbReference type="CDD" id="cd09272">
    <property type="entry name" value="RNase_HI_RT_Ty1"/>
    <property type="match status" value="1"/>
</dbReference>
<keyword evidence="6" id="KW-1185">Reference proteome</keyword>
<dbReference type="InterPro" id="IPR029472">
    <property type="entry name" value="Copia-like_N"/>
</dbReference>
<dbReference type="Pfam" id="PF25597">
    <property type="entry name" value="SH3_retrovirus"/>
    <property type="match status" value="1"/>
</dbReference>
<evidence type="ECO:0000313" key="6">
    <source>
        <dbReference type="Proteomes" id="UP001289374"/>
    </source>
</evidence>
<protein>
    <submittedName>
        <fullName evidence="5">Retrovirus-related Pol polyprotein from transposon RE1</fullName>
    </submittedName>
</protein>